<reference evidence="2 3" key="1">
    <citation type="submission" date="2020-07" db="EMBL/GenBank/DDBJ databases">
        <title>Sequencing the genomes of 1000 actinobacteria strains.</title>
        <authorList>
            <person name="Klenk H.-P."/>
        </authorList>
    </citation>
    <scope>NUCLEOTIDE SEQUENCE [LARGE SCALE GENOMIC DNA]</scope>
    <source>
        <strain evidence="2 3">DSM 23819</strain>
    </source>
</reference>
<keyword evidence="3" id="KW-1185">Reference proteome</keyword>
<evidence type="ECO:0000256" key="1">
    <source>
        <dbReference type="SAM" id="SignalP"/>
    </source>
</evidence>
<dbReference type="PROSITE" id="PS51257">
    <property type="entry name" value="PROKAR_LIPOPROTEIN"/>
    <property type="match status" value="1"/>
</dbReference>
<dbReference type="Proteomes" id="UP000540656">
    <property type="component" value="Unassembled WGS sequence"/>
</dbReference>
<dbReference type="EMBL" id="JACCAA010000001">
    <property type="protein sequence ID" value="NYG60133.1"/>
    <property type="molecule type" value="Genomic_DNA"/>
</dbReference>
<dbReference type="AlphaFoldDB" id="A0A7Y9UPZ6"/>
<sequence>MRAHLALAAFVVAALLTGCSAGPFADSGRDAKIGEIFVANGRAEGYPVLVNLPKDRFQFTVSAPKAEASESLPLANQDVSEEAADGTAFLAVSMERQKVPGDVWMLGEGSEEPSFTMDVDGRTYELDLTEQRSWILVIPEDPDEVRLVAEVDGREFQVDPYDEIRTDHEGDVYRGEIPVLNDLECPEATETNVNAQVAFSGVDCRVSALGPVPWVGLPDAGPWPAPGDQFLVIRTIVPSGGHFRARDDAEWSESTVKEGEPTFTIDGKAPVAVLTWQGERLTAENDDGPGRRLVFEVTDRDAVTFVMSRRFDATGIDGSSVSHLFKHEMELELR</sequence>
<evidence type="ECO:0000313" key="2">
    <source>
        <dbReference type="EMBL" id="NYG60133.1"/>
    </source>
</evidence>
<feature type="chain" id="PRO_5030705113" evidence="1">
    <location>
        <begin position="26"/>
        <end position="334"/>
    </location>
</feature>
<organism evidence="2 3">
    <name type="scientific">Nocardioides daedukensis</name>
    <dbReference type="NCBI Taxonomy" id="634462"/>
    <lineage>
        <taxon>Bacteria</taxon>
        <taxon>Bacillati</taxon>
        <taxon>Actinomycetota</taxon>
        <taxon>Actinomycetes</taxon>
        <taxon>Propionibacteriales</taxon>
        <taxon>Nocardioidaceae</taxon>
        <taxon>Nocardioides</taxon>
    </lineage>
</organism>
<proteinExistence type="predicted"/>
<name>A0A7Y9UPZ6_9ACTN</name>
<keyword evidence="1" id="KW-0732">Signal</keyword>
<evidence type="ECO:0000313" key="3">
    <source>
        <dbReference type="Proteomes" id="UP000540656"/>
    </source>
</evidence>
<gene>
    <name evidence="2" type="ORF">BJ980_003056</name>
</gene>
<dbReference type="RefSeq" id="WP_179503100.1">
    <property type="nucleotide sequence ID" value="NZ_JACCAA010000001.1"/>
</dbReference>
<accession>A0A7Y9UPZ6</accession>
<feature type="signal peptide" evidence="1">
    <location>
        <begin position="1"/>
        <end position="25"/>
    </location>
</feature>
<comment type="caution">
    <text evidence="2">The sequence shown here is derived from an EMBL/GenBank/DDBJ whole genome shotgun (WGS) entry which is preliminary data.</text>
</comment>
<protein>
    <submittedName>
        <fullName evidence="2">Uncharacterized protein</fullName>
    </submittedName>
</protein>